<gene>
    <name evidence="5" type="ORF">ABJI51_16595</name>
</gene>
<feature type="domain" description="Carrier" evidence="4">
    <location>
        <begin position="1"/>
        <end position="77"/>
    </location>
</feature>
<organism evidence="5 6">
    <name type="scientific">Amycolatopsis melonis</name>
    <dbReference type="NCBI Taxonomy" id="3156488"/>
    <lineage>
        <taxon>Bacteria</taxon>
        <taxon>Bacillati</taxon>
        <taxon>Actinomycetota</taxon>
        <taxon>Actinomycetes</taxon>
        <taxon>Pseudonocardiales</taxon>
        <taxon>Pseudonocardiaceae</taxon>
        <taxon>Amycolatopsis</taxon>
    </lineage>
</organism>
<dbReference type="InterPro" id="IPR011004">
    <property type="entry name" value="Trimer_LpxA-like_sf"/>
</dbReference>
<name>A0ABV0LH76_9PSEU</name>
<dbReference type="SUPFAM" id="SSF51161">
    <property type="entry name" value="Trimeric LpxA-like enzymes"/>
    <property type="match status" value="1"/>
</dbReference>
<accession>A0ABV0LH76</accession>
<dbReference type="Proteomes" id="UP001440984">
    <property type="component" value="Unassembled WGS sequence"/>
</dbReference>
<keyword evidence="6" id="KW-1185">Reference proteome</keyword>
<dbReference type="InterPro" id="IPR036736">
    <property type="entry name" value="ACP-like_sf"/>
</dbReference>
<dbReference type="InterPro" id="IPR018357">
    <property type="entry name" value="Hexapep_transf_CS"/>
</dbReference>
<dbReference type="PROSITE" id="PS00101">
    <property type="entry name" value="HEXAPEP_TRANSFERASES"/>
    <property type="match status" value="1"/>
</dbReference>
<dbReference type="PANTHER" id="PTHR43300:SF4">
    <property type="entry name" value="ACYL-[ACYL-CARRIER-PROTEIN]--UDP-N-ACETYLGLUCOSAMINE O-ACYLTRANSFERASE"/>
    <property type="match status" value="1"/>
</dbReference>
<evidence type="ECO:0000256" key="1">
    <source>
        <dbReference type="ARBA" id="ARBA00022679"/>
    </source>
</evidence>
<dbReference type="InterPro" id="IPR050179">
    <property type="entry name" value="Trans_hexapeptide_repeat"/>
</dbReference>
<proteinExistence type="predicted"/>
<dbReference type="Gene3D" id="2.160.10.10">
    <property type="entry name" value="Hexapeptide repeat proteins"/>
    <property type="match status" value="1"/>
</dbReference>
<dbReference type="InterPro" id="IPR001451">
    <property type="entry name" value="Hexapep"/>
</dbReference>
<evidence type="ECO:0000256" key="2">
    <source>
        <dbReference type="ARBA" id="ARBA00022737"/>
    </source>
</evidence>
<dbReference type="Pfam" id="PF00550">
    <property type="entry name" value="PP-binding"/>
    <property type="match status" value="1"/>
</dbReference>
<sequence>MTLPARLTQTITALRPTPGQADTLTPQTELDALGFDSLDRIRLAAAIEAAYGITIPDTAMADVHQVGDLLALIEHGAAATPTTLIPITQVPVPRPAPEQLPAAFIHPSAELGTGARVGDGSRIWRRVQLADGVQVGNQCTLGTAVHLGPGTRVGDRVKIQNTAQVFGATIHDEVLLCPGVLIIEDRTPRAVTPAGLPQTTADWTPQPVTVGRGATIGAAAVLLPGVHIGEHAMVAAHTVVDHDVPPHALVAGNPHQHVGWVCRCGTRLNGTTCGRCGNRYRHERRPPATATTRDQDIRVT</sequence>
<dbReference type="PROSITE" id="PS50075">
    <property type="entry name" value="CARRIER"/>
    <property type="match status" value="1"/>
</dbReference>
<evidence type="ECO:0000259" key="4">
    <source>
        <dbReference type="PROSITE" id="PS50075"/>
    </source>
</evidence>
<dbReference type="Gene3D" id="1.10.1200.10">
    <property type="entry name" value="ACP-like"/>
    <property type="match status" value="1"/>
</dbReference>
<dbReference type="Pfam" id="PF00132">
    <property type="entry name" value="Hexapep"/>
    <property type="match status" value="1"/>
</dbReference>
<dbReference type="RefSeq" id="WP_348951737.1">
    <property type="nucleotide sequence ID" value="NZ_JBDZYD010000005.1"/>
</dbReference>
<dbReference type="CDD" id="cd03358">
    <property type="entry name" value="LbH_WxcM_N_like"/>
    <property type="match status" value="1"/>
</dbReference>
<dbReference type="InterPro" id="IPR009081">
    <property type="entry name" value="PP-bd_ACP"/>
</dbReference>
<evidence type="ECO:0000313" key="6">
    <source>
        <dbReference type="Proteomes" id="UP001440984"/>
    </source>
</evidence>
<reference evidence="5 6" key="1">
    <citation type="submission" date="2024-05" db="EMBL/GenBank/DDBJ databases">
        <authorList>
            <person name="Zhao H."/>
            <person name="Xu Y."/>
            <person name="Lin S."/>
            <person name="Spain J.C."/>
            <person name="Zhou N.-Y."/>
        </authorList>
    </citation>
    <scope>NUCLEOTIDE SEQUENCE [LARGE SCALE GENOMIC DNA]</scope>
    <source>
        <strain evidence="5 6">NEAU-NG30</strain>
    </source>
</reference>
<protein>
    <submittedName>
        <fullName evidence="5">Phosphopantetheine-binding protein</fullName>
    </submittedName>
</protein>
<feature type="region of interest" description="Disordered" evidence="3">
    <location>
        <begin position="279"/>
        <end position="300"/>
    </location>
</feature>
<keyword evidence="2" id="KW-0677">Repeat</keyword>
<keyword evidence="1" id="KW-0808">Transferase</keyword>
<dbReference type="EMBL" id="JBDZYD010000005">
    <property type="protein sequence ID" value="MEQ0560707.1"/>
    <property type="molecule type" value="Genomic_DNA"/>
</dbReference>
<evidence type="ECO:0000256" key="3">
    <source>
        <dbReference type="SAM" id="MobiDB-lite"/>
    </source>
</evidence>
<dbReference type="SUPFAM" id="SSF47336">
    <property type="entry name" value="ACP-like"/>
    <property type="match status" value="1"/>
</dbReference>
<evidence type="ECO:0000313" key="5">
    <source>
        <dbReference type="EMBL" id="MEQ0560707.1"/>
    </source>
</evidence>
<dbReference type="PANTHER" id="PTHR43300">
    <property type="entry name" value="ACETYLTRANSFERASE"/>
    <property type="match status" value="1"/>
</dbReference>
<comment type="caution">
    <text evidence="5">The sequence shown here is derived from an EMBL/GenBank/DDBJ whole genome shotgun (WGS) entry which is preliminary data.</text>
</comment>